<dbReference type="EMBL" id="SLZZ01000018">
    <property type="protein sequence ID" value="TCS77329.1"/>
    <property type="molecule type" value="Genomic_DNA"/>
</dbReference>
<proteinExistence type="predicted"/>
<evidence type="ECO:0000256" key="1">
    <source>
        <dbReference type="SAM" id="Phobius"/>
    </source>
</evidence>
<comment type="caution">
    <text evidence="2">The sequence shown here is derived from an EMBL/GenBank/DDBJ whole genome shotgun (WGS) entry which is preliminary data.</text>
</comment>
<keyword evidence="3" id="KW-1185">Reference proteome</keyword>
<organism evidence="2 3">
    <name type="scientific">Muricomes intestini</name>
    <dbReference type="NCBI Taxonomy" id="1796634"/>
    <lineage>
        <taxon>Bacteria</taxon>
        <taxon>Bacillati</taxon>
        <taxon>Bacillota</taxon>
        <taxon>Clostridia</taxon>
        <taxon>Lachnospirales</taxon>
        <taxon>Lachnospiraceae</taxon>
        <taxon>Muricomes</taxon>
    </lineage>
</organism>
<keyword evidence="1" id="KW-0812">Transmembrane</keyword>
<gene>
    <name evidence="2" type="ORF">EDD59_11861</name>
</gene>
<feature type="transmembrane region" description="Helical" evidence="1">
    <location>
        <begin position="12"/>
        <end position="36"/>
    </location>
</feature>
<dbReference type="RefSeq" id="WP_132382356.1">
    <property type="nucleotide sequence ID" value="NZ_DAISCH010000065.1"/>
</dbReference>
<evidence type="ECO:0000313" key="2">
    <source>
        <dbReference type="EMBL" id="TCS77329.1"/>
    </source>
</evidence>
<reference evidence="2 3" key="1">
    <citation type="submission" date="2019-03" db="EMBL/GenBank/DDBJ databases">
        <title>Genomic Encyclopedia of Type Strains, Phase IV (KMG-IV): sequencing the most valuable type-strain genomes for metagenomic binning, comparative biology and taxonomic classification.</title>
        <authorList>
            <person name="Goeker M."/>
        </authorList>
    </citation>
    <scope>NUCLEOTIDE SEQUENCE [LARGE SCALE GENOMIC DNA]</scope>
    <source>
        <strain evidence="2 3">DSM 29489</strain>
    </source>
</reference>
<accession>A0A4R3K3M9</accession>
<sequence length="148" mass="16702">MAKAVSPKRTHLFHDLLFFSSIIVVILAVILIDYFLSPGTTYPVRSVLDVNIIKADGADYFVKALNDSGDIDKNEEFYIKFLGINEEKYGIGNKLHIVFFDSDFDETGDFPTITIPYSDAFLYPEKYNDVGDTSPSVRPHILSLSLLR</sequence>
<keyword evidence="1" id="KW-1133">Transmembrane helix</keyword>
<name>A0A4R3K3M9_9FIRM</name>
<protein>
    <submittedName>
        <fullName evidence="2">Uncharacterized protein</fullName>
    </submittedName>
</protein>
<keyword evidence="1" id="KW-0472">Membrane</keyword>
<dbReference type="AlphaFoldDB" id="A0A4R3K3M9"/>
<dbReference type="Proteomes" id="UP000295726">
    <property type="component" value="Unassembled WGS sequence"/>
</dbReference>
<evidence type="ECO:0000313" key="3">
    <source>
        <dbReference type="Proteomes" id="UP000295726"/>
    </source>
</evidence>